<dbReference type="AlphaFoldDB" id="X1BR90"/>
<comment type="caution">
    <text evidence="1">The sequence shown here is derived from an EMBL/GenBank/DDBJ whole genome shotgun (WGS) entry which is preliminary data.</text>
</comment>
<reference evidence="1" key="1">
    <citation type="journal article" date="2014" name="Front. Microbiol.">
        <title>High frequency of phylogenetically diverse reductive dehalogenase-homologous genes in deep subseafloor sedimentary metagenomes.</title>
        <authorList>
            <person name="Kawai M."/>
            <person name="Futagami T."/>
            <person name="Toyoda A."/>
            <person name="Takaki Y."/>
            <person name="Nishi S."/>
            <person name="Hori S."/>
            <person name="Arai W."/>
            <person name="Tsubouchi T."/>
            <person name="Morono Y."/>
            <person name="Uchiyama I."/>
            <person name="Ito T."/>
            <person name="Fujiyama A."/>
            <person name="Inagaki F."/>
            <person name="Takami H."/>
        </authorList>
    </citation>
    <scope>NUCLEOTIDE SEQUENCE</scope>
    <source>
        <strain evidence="1">Expedition CK06-06</strain>
    </source>
</reference>
<sequence>SQFPIFDKLIISIPLISNYNEKLLSLVNLIYDSLSPSFDNKYKNVSSFETLRINFSKKNIL</sequence>
<protein>
    <submittedName>
        <fullName evidence="1">Uncharacterized protein</fullName>
    </submittedName>
</protein>
<feature type="non-terminal residue" evidence="1">
    <location>
        <position position="1"/>
    </location>
</feature>
<name>X1BR90_9ZZZZ</name>
<organism evidence="1">
    <name type="scientific">marine sediment metagenome</name>
    <dbReference type="NCBI Taxonomy" id="412755"/>
    <lineage>
        <taxon>unclassified sequences</taxon>
        <taxon>metagenomes</taxon>
        <taxon>ecological metagenomes</taxon>
    </lineage>
</organism>
<dbReference type="EMBL" id="BART01029137">
    <property type="protein sequence ID" value="GAG97560.1"/>
    <property type="molecule type" value="Genomic_DNA"/>
</dbReference>
<accession>X1BR90</accession>
<gene>
    <name evidence="1" type="ORF">S01H4_51203</name>
</gene>
<evidence type="ECO:0000313" key="1">
    <source>
        <dbReference type="EMBL" id="GAG97560.1"/>
    </source>
</evidence>
<proteinExistence type="predicted"/>